<dbReference type="KEGG" id="hsu:HLASF_3028"/>
<evidence type="ECO:0000313" key="4">
    <source>
        <dbReference type="Proteomes" id="UP000069906"/>
    </source>
</evidence>
<gene>
    <name evidence="2" type="ORF">HLASA_3029</name>
    <name evidence="1" type="ORF">HLASF_3028</name>
</gene>
<evidence type="ECO:0000313" key="1">
    <source>
        <dbReference type="EMBL" id="AKH98654.1"/>
    </source>
</evidence>
<dbReference type="EMBL" id="CP008875">
    <property type="protein sequence ID" value="AKH98654.1"/>
    <property type="molecule type" value="Genomic_DNA"/>
</dbReference>
<reference evidence="3" key="2">
    <citation type="submission" date="2015-05" db="EMBL/GenBank/DDBJ databases">
        <title>Complete genome sequence of Halanaeroarchaeum sulfurireducens type strain M27-SA2, a sulfate-reducer haloarchaeon from marine anoxic lake Medee.</title>
        <authorList>
            <person name="Messina E."/>
            <person name="Kublanov I.V."/>
            <person name="Toshchakov S."/>
            <person name="Arcadi E."/>
            <person name="La Spada G."/>
            <person name="La Cono V."/>
            <person name="Yakimov M.M."/>
        </authorList>
    </citation>
    <scope>NUCLEOTIDE SEQUENCE [LARGE SCALE GENOMIC DNA]</scope>
    <source>
        <strain evidence="3">M27-SA2</strain>
        <plasmid evidence="3">Plasmid pM27-SA2-01</plasmid>
    </source>
</reference>
<name>A0A0F7PGG4_9EURY</name>
<keyword evidence="4" id="KW-1185">Reference proteome</keyword>
<keyword evidence="1" id="KW-0614">Plasmid</keyword>
<dbReference type="SUPFAM" id="SSF52540">
    <property type="entry name" value="P-loop containing nucleoside triphosphate hydrolases"/>
    <property type="match status" value="1"/>
</dbReference>
<dbReference type="AlphaFoldDB" id="A0A0F7PGG4"/>
<reference evidence="1 4" key="1">
    <citation type="submission" date="2014-06" db="EMBL/GenBank/DDBJ databases">
        <title>Secret life of haloarchaea: discovery of obligatory anaerobic haloarchaea growing by dissimilatory sulfur reduction.</title>
        <authorList>
            <person name="Sorokin D.Y."/>
            <person name="Kublanov I.V."/>
            <person name="Gavrilov S.N."/>
            <person name="Ferrer M."/>
            <person name="Golyshin P.N."/>
            <person name="Messina E."/>
            <person name="La Cono V."/>
            <person name="Yakimov M.M."/>
        </authorList>
    </citation>
    <scope>NUCLEOTIDE SEQUENCE [LARGE SCALE GENOMIC DNA]</scope>
    <source>
        <strain evidence="1 4">HSR2</strain>
        <plasmid evidence="1 4">pHSR2-01</plasmid>
    </source>
</reference>
<dbReference type="GO" id="GO:0005524">
    <property type="term" value="F:ATP binding"/>
    <property type="evidence" value="ECO:0007669"/>
    <property type="project" value="UniProtKB-KW"/>
</dbReference>
<protein>
    <submittedName>
        <fullName evidence="1">Putative ATP-binding protein</fullName>
    </submittedName>
</protein>
<geneLocation type="plasmid" evidence="2 3">
    <name>pM27-SA2-01</name>
</geneLocation>
<reference evidence="2 3" key="3">
    <citation type="journal article" date="2016" name="Stand. Genomic Sci.">
        <title>Complete genome sequence of 'Halanaeroarchaeum sulfurireducens' M27-SA2, a sulfur-reducing and acetate-oxidizing haloarchaeon from the deep-sea hypersaline anoxic lake Medee.</title>
        <authorList>
            <person name="Messina E."/>
            <person name="Sorokin D.Y."/>
            <person name="Kublanov I.V."/>
            <person name="Toshchakov S."/>
            <person name="Lopatina A."/>
            <person name="Arcadi E."/>
            <person name="Smedile F."/>
            <person name="La Spada G."/>
            <person name="La Cono V."/>
            <person name="Yakimov M.M."/>
        </authorList>
    </citation>
    <scope>NUCLEOTIDE SEQUENCE [LARGE SCALE GENOMIC DNA]</scope>
    <source>
        <strain evidence="2 3">M27-SA2</strain>
        <plasmid evidence="3">Plasmid pM27-SA2-01</plasmid>
        <plasmid evidence="2">pM27-SA2-01</plasmid>
    </source>
</reference>
<dbReference type="HOGENOM" id="CLU_1357870_0_0_2"/>
<keyword evidence="1" id="KW-0067">ATP-binding</keyword>
<dbReference type="Proteomes" id="UP000069906">
    <property type="component" value="Plasmid pHSR2-01"/>
</dbReference>
<evidence type="ECO:0000313" key="3">
    <source>
        <dbReference type="Proteomes" id="UP000060390"/>
    </source>
</evidence>
<evidence type="ECO:0000313" key="2">
    <source>
        <dbReference type="EMBL" id="ALG83097.1"/>
    </source>
</evidence>
<sequence length="201" mass="23307">MGKSGAGKTTLFYNIMDQLSVPFWSFDLKQDYRHLLHDRPDLLVLPWSAFKFNPLQPPDGVQPRRWAQVFGEIFGHATSLLSGSKNYLMQQVIKLHQLYDVLDEAAPPYPNLLELQLLIERDPLNYARKSPNCSKTLPSVPKQTTGRRCSPTTCSPRRLSCWFAIEDTFLSFYPDVTRRAWRTLRALIKHQMRPPRQTYSP</sequence>
<dbReference type="EMBL" id="CP011565">
    <property type="protein sequence ID" value="ALG83097.1"/>
    <property type="molecule type" value="Genomic_DNA"/>
</dbReference>
<proteinExistence type="predicted"/>
<geneLocation type="plasmid" evidence="1 4">
    <name>pHSR2-01</name>
</geneLocation>
<keyword evidence="1" id="KW-0547">Nucleotide-binding</keyword>
<dbReference type="InterPro" id="IPR027417">
    <property type="entry name" value="P-loop_NTPase"/>
</dbReference>
<accession>A0A0F7PGG4</accession>
<dbReference type="Proteomes" id="UP000060390">
    <property type="component" value="Plasmid pM27-SA2-01"/>
</dbReference>
<organism evidence="1 4">
    <name type="scientific">Halanaeroarchaeum sulfurireducens</name>
    <dbReference type="NCBI Taxonomy" id="1604004"/>
    <lineage>
        <taxon>Archaea</taxon>
        <taxon>Methanobacteriati</taxon>
        <taxon>Methanobacteriota</taxon>
        <taxon>Stenosarchaea group</taxon>
        <taxon>Halobacteria</taxon>
        <taxon>Halobacteriales</taxon>
        <taxon>Halobacteriaceae</taxon>
        <taxon>Halanaeroarchaeum</taxon>
    </lineage>
</organism>
<dbReference type="KEGG" id="hsf:HLASA_3029"/>